<evidence type="ECO:0000259" key="6">
    <source>
        <dbReference type="Pfam" id="PF04471"/>
    </source>
</evidence>
<dbReference type="GO" id="GO:0032259">
    <property type="term" value="P:methylation"/>
    <property type="evidence" value="ECO:0007669"/>
    <property type="project" value="UniProtKB-KW"/>
</dbReference>
<name>A0A6B1F7Y0_9SYNE</name>
<dbReference type="InterPro" id="IPR002941">
    <property type="entry name" value="DNA_methylase_N4/N6"/>
</dbReference>
<evidence type="ECO:0000256" key="1">
    <source>
        <dbReference type="ARBA" id="ARBA00006594"/>
    </source>
</evidence>
<dbReference type="Pfam" id="PF04471">
    <property type="entry name" value="Mrr_cat"/>
    <property type="match status" value="1"/>
</dbReference>
<gene>
    <name evidence="7" type="ORF">F4162_07945</name>
</gene>
<evidence type="ECO:0000259" key="5">
    <source>
        <dbReference type="Pfam" id="PF01555"/>
    </source>
</evidence>
<dbReference type="InterPro" id="IPR002052">
    <property type="entry name" value="DNA_methylase_N6_adenine_CS"/>
</dbReference>
<dbReference type="EMBL" id="VYDO01000253">
    <property type="protein sequence ID" value="MYG38879.1"/>
    <property type="molecule type" value="Genomic_DNA"/>
</dbReference>
<dbReference type="GO" id="GO:0003677">
    <property type="term" value="F:DNA binding"/>
    <property type="evidence" value="ECO:0007669"/>
    <property type="project" value="InterPro"/>
</dbReference>
<accession>A0A6B1F7Y0</accession>
<keyword evidence="3 7" id="KW-0808">Transferase</keyword>
<proteinExistence type="inferred from homology"/>
<keyword evidence="4" id="KW-0949">S-adenosyl-L-methionine</keyword>
<sequence>MNRLYYGDCLAIMQDMPLGSVDLIYLDPPFNSNRDYNAIYKDETGRPLPDQIEAFCDQWTLDDERERAVRQMPILLREAGIGDEVAEFWRLWMNALRRTNPRLLAYLSYMVQRILPMRGILKPTGSLYLHCDPTASHYIKVMLDAIFGHDNFRSEIIWKRSHAHNSARRWGPVHDTIFFYSRTNKYRWNRTYQAYDPDYIDRFFKFDDNDGRGRYWTGDLTGAGKRNGPSGQPWRGHDVAAKGRHWAYAPDELDRLDADNRIYWSKSQSAMPKLKRYLNEAKGIPAQDILADVPSLQRMSASYSESLGYATQKPLKLLERIISASSNHGDTVLDPFCGCATTLEAAHRLGRNWIGIDIAIHAVKRFAKVRLEDRLRLVEGTDFTIEGVPRNLEGARDLWQRDKYHFQKWAVEQVDGFVTTQRGSDGGIDGRLYFARPNFPELRSMVIEVKGGANVGISFVRDLRGVLEREEADMAGLIVMDALGQRQVANFAREMAAAGDLDVMGMAYPRMQILTAEEILDGRRFLTPSVAARGSGQTVLPLSGG</sequence>
<dbReference type="InterPro" id="IPR007560">
    <property type="entry name" value="Restrct_endonuc_IV_Mrr"/>
</dbReference>
<dbReference type="InterPro" id="IPR002295">
    <property type="entry name" value="N4/N6-MTase_EcoPI_Mod-like"/>
</dbReference>
<keyword evidence="2 7" id="KW-0489">Methyltransferase</keyword>
<dbReference type="Gene3D" id="3.40.50.150">
    <property type="entry name" value="Vaccinia Virus protein VP39"/>
    <property type="match status" value="1"/>
</dbReference>
<organism evidence="7">
    <name type="scientific">Synechococcus sp. SB0676_bin_10</name>
    <dbReference type="NCBI Taxonomy" id="2604869"/>
    <lineage>
        <taxon>Bacteria</taxon>
        <taxon>Bacillati</taxon>
        <taxon>Cyanobacteriota</taxon>
        <taxon>Cyanophyceae</taxon>
        <taxon>Synechococcales</taxon>
        <taxon>Synechococcaceae</taxon>
        <taxon>Synechococcus</taxon>
    </lineage>
</organism>
<dbReference type="GO" id="GO:0005737">
    <property type="term" value="C:cytoplasm"/>
    <property type="evidence" value="ECO:0007669"/>
    <property type="project" value="TreeGrafter"/>
</dbReference>
<dbReference type="PANTHER" id="PTHR13370:SF3">
    <property type="entry name" value="TRNA (GUANINE(10)-N2)-METHYLTRANSFERASE HOMOLOG"/>
    <property type="match status" value="1"/>
</dbReference>
<dbReference type="PRINTS" id="PR00506">
    <property type="entry name" value="D21N6MTFRASE"/>
</dbReference>
<reference evidence="7" key="1">
    <citation type="submission" date="2019-09" db="EMBL/GenBank/DDBJ databases">
        <title>Characterisation of the sponge microbiome using genome-centric metagenomics.</title>
        <authorList>
            <person name="Engelberts J.P."/>
            <person name="Robbins S.J."/>
            <person name="De Goeij J.M."/>
            <person name="Aranda M."/>
            <person name="Bell S.C."/>
            <person name="Webster N.S."/>
        </authorList>
    </citation>
    <scope>NUCLEOTIDE SEQUENCE</scope>
    <source>
        <strain evidence="7">SB0676_bin_10</strain>
    </source>
</reference>
<evidence type="ECO:0000256" key="4">
    <source>
        <dbReference type="ARBA" id="ARBA00022691"/>
    </source>
</evidence>
<comment type="caution">
    <text evidence="7">The sequence shown here is derived from an EMBL/GenBank/DDBJ whole genome shotgun (WGS) entry which is preliminary data.</text>
</comment>
<evidence type="ECO:0000256" key="3">
    <source>
        <dbReference type="ARBA" id="ARBA00022679"/>
    </source>
</evidence>
<dbReference type="AlphaFoldDB" id="A0A6B1F7Y0"/>
<dbReference type="InterPro" id="IPR029063">
    <property type="entry name" value="SAM-dependent_MTases_sf"/>
</dbReference>
<comment type="similarity">
    <text evidence="1">Belongs to the N(4)/N(6)-methyltransferase family.</text>
</comment>
<dbReference type="SUPFAM" id="SSF53335">
    <property type="entry name" value="S-adenosyl-L-methionine-dependent methyltransferases"/>
    <property type="match status" value="1"/>
</dbReference>
<dbReference type="Pfam" id="PF01555">
    <property type="entry name" value="N6_N4_Mtase"/>
    <property type="match status" value="1"/>
</dbReference>
<feature type="domain" description="DNA methylase N-4/N-6" evidence="5">
    <location>
        <begin position="21"/>
        <end position="364"/>
    </location>
</feature>
<evidence type="ECO:0000313" key="7">
    <source>
        <dbReference type="EMBL" id="MYG38879.1"/>
    </source>
</evidence>
<protein>
    <submittedName>
        <fullName evidence="7">Site-specific DNA-methyltransferase</fullName>
    </submittedName>
</protein>
<feature type="domain" description="Restriction endonuclease type IV Mrr" evidence="6">
    <location>
        <begin position="416"/>
        <end position="483"/>
    </location>
</feature>
<dbReference type="GO" id="GO:0008170">
    <property type="term" value="F:N-methyltransferase activity"/>
    <property type="evidence" value="ECO:0007669"/>
    <property type="project" value="InterPro"/>
</dbReference>
<dbReference type="PROSITE" id="PS00092">
    <property type="entry name" value="N6_MTASE"/>
    <property type="match status" value="1"/>
</dbReference>
<dbReference type="PANTHER" id="PTHR13370">
    <property type="entry name" value="RNA METHYLASE-RELATED"/>
    <property type="match status" value="1"/>
</dbReference>
<evidence type="ECO:0000256" key="2">
    <source>
        <dbReference type="ARBA" id="ARBA00022603"/>
    </source>
</evidence>